<comment type="caution">
    <text evidence="2">The sequence shown here is derived from an EMBL/GenBank/DDBJ whole genome shotgun (WGS) entry which is preliminary data.</text>
</comment>
<accession>A0AAV5QI10</accession>
<dbReference type="EMBL" id="BTFZ01000002">
    <property type="protein sequence ID" value="GMM34261.1"/>
    <property type="molecule type" value="Genomic_DNA"/>
</dbReference>
<dbReference type="PANTHER" id="PTHR10953:SF162">
    <property type="entry name" value="SUMO-ACTIVATING ENZYME SUBUNIT 1"/>
    <property type="match status" value="1"/>
</dbReference>
<reference evidence="2 3" key="1">
    <citation type="journal article" date="2023" name="Elife">
        <title>Identification of key yeast species and microbe-microbe interactions impacting larval growth of Drosophila in the wild.</title>
        <authorList>
            <person name="Mure A."/>
            <person name="Sugiura Y."/>
            <person name="Maeda R."/>
            <person name="Honda K."/>
            <person name="Sakurai N."/>
            <person name="Takahashi Y."/>
            <person name="Watada M."/>
            <person name="Katoh T."/>
            <person name="Gotoh A."/>
            <person name="Gotoh Y."/>
            <person name="Taniguchi I."/>
            <person name="Nakamura K."/>
            <person name="Hayashi T."/>
            <person name="Katayama T."/>
            <person name="Uemura T."/>
            <person name="Hattori Y."/>
        </authorList>
    </citation>
    <scope>NUCLEOTIDE SEQUENCE [LARGE SCALE GENOMIC DNA]</scope>
    <source>
        <strain evidence="2 3">SC-9</strain>
    </source>
</reference>
<dbReference type="SUPFAM" id="SSF69572">
    <property type="entry name" value="Activating enzymes of the ubiquitin-like proteins"/>
    <property type="match status" value="1"/>
</dbReference>
<dbReference type="PANTHER" id="PTHR10953">
    <property type="entry name" value="UBIQUITIN-ACTIVATING ENZYME E1"/>
    <property type="match status" value="1"/>
</dbReference>
<dbReference type="GeneID" id="90072240"/>
<dbReference type="GO" id="GO:0019948">
    <property type="term" value="F:SUMO activating enzyme activity"/>
    <property type="evidence" value="ECO:0007669"/>
    <property type="project" value="TreeGrafter"/>
</dbReference>
<dbReference type="GO" id="GO:0031510">
    <property type="term" value="C:SUMO activating enzyme complex"/>
    <property type="evidence" value="ECO:0007669"/>
    <property type="project" value="TreeGrafter"/>
</dbReference>
<dbReference type="RefSeq" id="XP_064851261.1">
    <property type="nucleotide sequence ID" value="XM_064995189.1"/>
</dbReference>
<dbReference type="InterPro" id="IPR045886">
    <property type="entry name" value="ThiF/MoeB/HesA"/>
</dbReference>
<gene>
    <name evidence="2" type="ORF">DASC09_015860</name>
</gene>
<proteinExistence type="predicted"/>
<evidence type="ECO:0000259" key="1">
    <source>
        <dbReference type="Pfam" id="PF00899"/>
    </source>
</evidence>
<keyword evidence="3" id="KW-1185">Reference proteome</keyword>
<dbReference type="CDD" id="cd01492">
    <property type="entry name" value="Aos1_SUMO"/>
    <property type="match status" value="1"/>
</dbReference>
<evidence type="ECO:0000313" key="2">
    <source>
        <dbReference type="EMBL" id="GMM34261.1"/>
    </source>
</evidence>
<evidence type="ECO:0000313" key="3">
    <source>
        <dbReference type="Proteomes" id="UP001360560"/>
    </source>
</evidence>
<dbReference type="InterPro" id="IPR000594">
    <property type="entry name" value="ThiF_NAD_FAD-bd"/>
</dbReference>
<dbReference type="Gene3D" id="3.40.50.720">
    <property type="entry name" value="NAD(P)-binding Rossmann-like Domain"/>
    <property type="match status" value="1"/>
</dbReference>
<dbReference type="Proteomes" id="UP001360560">
    <property type="component" value="Unassembled WGS sequence"/>
</dbReference>
<dbReference type="GO" id="GO:0005737">
    <property type="term" value="C:cytoplasm"/>
    <property type="evidence" value="ECO:0007669"/>
    <property type="project" value="TreeGrafter"/>
</dbReference>
<name>A0AAV5QI10_9ASCO</name>
<protein>
    <submittedName>
        <fullName evidence="2">E1 ubiquitin-activating protein</fullName>
    </submittedName>
</protein>
<dbReference type="InterPro" id="IPR035985">
    <property type="entry name" value="Ubiquitin-activating_enz"/>
</dbReference>
<dbReference type="Pfam" id="PF00899">
    <property type="entry name" value="ThiF"/>
    <property type="match status" value="1"/>
</dbReference>
<dbReference type="AlphaFoldDB" id="A0AAV5QI10"/>
<sequence length="348" mass="39125">MSAPKELSNEEIALYDRQIRLWGLEAQRKIKTAHILLINLSAVGTEIAKNLVLGGVGSLSIIDNHDITEADFSGQYYISEDDCGKKRVESAQERIQDLNPRVDLNVFTDDINTKEPEWFSQFNLVISTELAKESILRINNVTRQLNIPFYATGLNGLSGYVFLDLIEHTATYKKEKSNISTKTGKVFSFSEIVSVESFTENNQPFENVTTKDHYKSFKQFLENFNKQSENIKETYTTKRKLKRISPILPLTLASLDFNQANKLTIDSLKSKAVKICENLSIPSTVLENKDQLIESFIAQQNHEFAPVSAIIGGVLAQDVINVLGNKNKPINNFIVLDGLSGEMPIFTI</sequence>
<organism evidence="2 3">
    <name type="scientific">Saccharomycopsis crataegensis</name>
    <dbReference type="NCBI Taxonomy" id="43959"/>
    <lineage>
        <taxon>Eukaryota</taxon>
        <taxon>Fungi</taxon>
        <taxon>Dikarya</taxon>
        <taxon>Ascomycota</taxon>
        <taxon>Saccharomycotina</taxon>
        <taxon>Saccharomycetes</taxon>
        <taxon>Saccharomycopsidaceae</taxon>
        <taxon>Saccharomycopsis</taxon>
    </lineage>
</organism>
<dbReference type="GO" id="GO:0016925">
    <property type="term" value="P:protein sumoylation"/>
    <property type="evidence" value="ECO:0007669"/>
    <property type="project" value="TreeGrafter"/>
</dbReference>
<feature type="domain" description="THIF-type NAD/FAD binding fold" evidence="1">
    <location>
        <begin position="15"/>
        <end position="346"/>
    </location>
</feature>